<dbReference type="Proteomes" id="UP001157938">
    <property type="component" value="Unassembled WGS sequence"/>
</dbReference>
<dbReference type="Pfam" id="PF00501">
    <property type="entry name" value="AMP-binding"/>
    <property type="match status" value="1"/>
</dbReference>
<dbReference type="Gene3D" id="3.40.50.12780">
    <property type="entry name" value="N-terminal domain of ligase-like"/>
    <property type="match status" value="1"/>
</dbReference>
<comment type="caution">
    <text evidence="2">The sequence shown here is derived from an EMBL/GenBank/DDBJ whole genome shotgun (WGS) entry which is preliminary data.</text>
</comment>
<protein>
    <recommendedName>
        <fullName evidence="1">AMP-dependent synthetase/ligase domain-containing protein</fullName>
    </recommendedName>
</protein>
<proteinExistence type="predicted"/>
<sequence length="350" mass="38786">MPSELLDRVEKWATETPTKTMLSFADDKGIVTASLTCAELNRRVQNLAWLLVASTAQQSKGLGLKSGDRVLLVYPPGLDFIVAFLACLKAGVVAVPVYPPDPRKMKKDISMFVAVTQNCQAQTALTCSMYYNVKKISAMKEKLLLSNATQWPEDLSWVVTDDLVCTKGIDPAKHWLTQSPFAESTAFLQYTSGSYVCSKGVVLSHGNLNHNLSDISSALHAGRDTIEVSWLPQYHDMGLIGSYSRHHLPQWWNGGGKQRLWVDKEALEYDGVFRVVEAHGIWNRERNGRPVVCHREKTTASTSALLTQNTGEEKPDGETGEILISVFSKAQGYYGDEMSEISAEAFARPR</sequence>
<feature type="domain" description="AMP-dependent synthetase/ligase" evidence="1">
    <location>
        <begin position="10"/>
        <end position="240"/>
    </location>
</feature>
<dbReference type="PANTHER" id="PTHR22754:SF32">
    <property type="entry name" value="DISCO-INTERACTING PROTEIN 2"/>
    <property type="match status" value="1"/>
</dbReference>
<reference evidence="2 3" key="1">
    <citation type="submission" date="2021-11" db="EMBL/GenBank/DDBJ databases">
        <authorList>
            <person name="Islam A."/>
            <person name="Islam S."/>
            <person name="Flora M.S."/>
            <person name="Rahman M."/>
            <person name="Ziaur R.M."/>
            <person name="Epstein J.H."/>
            <person name="Hassan M."/>
            <person name="Klassen M."/>
            <person name="Woodard K."/>
            <person name="Webb A."/>
            <person name="Webby R.J."/>
            <person name="El Zowalaty M.E."/>
        </authorList>
    </citation>
    <scope>NUCLEOTIDE SEQUENCE [LARGE SCALE GENOMIC DNA]</scope>
    <source>
        <strain evidence="2">Pf1</strain>
    </source>
</reference>
<evidence type="ECO:0000259" key="1">
    <source>
        <dbReference type="Pfam" id="PF00501"/>
    </source>
</evidence>
<dbReference type="SUPFAM" id="SSF56801">
    <property type="entry name" value="Acetyl-CoA synthetase-like"/>
    <property type="match status" value="1"/>
</dbReference>
<organism evidence="2 3">
    <name type="scientific">Peronospora farinosa</name>
    <dbReference type="NCBI Taxonomy" id="134698"/>
    <lineage>
        <taxon>Eukaryota</taxon>
        <taxon>Sar</taxon>
        <taxon>Stramenopiles</taxon>
        <taxon>Oomycota</taxon>
        <taxon>Peronosporomycetes</taxon>
        <taxon>Peronosporales</taxon>
        <taxon>Peronosporaceae</taxon>
        <taxon>Peronospora</taxon>
    </lineage>
</organism>
<name>A0ABN8C8J7_9STRA</name>
<accession>A0ABN8C8J7</accession>
<dbReference type="EMBL" id="CAKLBC010001116">
    <property type="protein sequence ID" value="CAH0489578.1"/>
    <property type="molecule type" value="Genomic_DNA"/>
</dbReference>
<evidence type="ECO:0000313" key="2">
    <source>
        <dbReference type="EMBL" id="CAH0489578.1"/>
    </source>
</evidence>
<dbReference type="InterPro" id="IPR000873">
    <property type="entry name" value="AMP-dep_synth/lig_dom"/>
</dbReference>
<gene>
    <name evidence="2" type="ORF">PFR001_LOCUS4981</name>
</gene>
<dbReference type="PANTHER" id="PTHR22754">
    <property type="entry name" value="DISCO-INTERACTING PROTEIN 2 DIP2 -RELATED"/>
    <property type="match status" value="1"/>
</dbReference>
<keyword evidence="3" id="KW-1185">Reference proteome</keyword>
<dbReference type="InterPro" id="IPR042099">
    <property type="entry name" value="ANL_N_sf"/>
</dbReference>
<evidence type="ECO:0000313" key="3">
    <source>
        <dbReference type="Proteomes" id="UP001157938"/>
    </source>
</evidence>